<reference evidence="1" key="1">
    <citation type="submission" date="2021-02" db="EMBL/GenBank/DDBJ databases">
        <authorList>
            <consortium name="DOE Joint Genome Institute"/>
            <person name="Ahrendt S."/>
            <person name="Looney B.P."/>
            <person name="Miyauchi S."/>
            <person name="Morin E."/>
            <person name="Drula E."/>
            <person name="Courty P.E."/>
            <person name="Chicoki N."/>
            <person name="Fauchery L."/>
            <person name="Kohler A."/>
            <person name="Kuo A."/>
            <person name="Labutti K."/>
            <person name="Pangilinan J."/>
            <person name="Lipzen A."/>
            <person name="Riley R."/>
            <person name="Andreopoulos W."/>
            <person name="He G."/>
            <person name="Johnson J."/>
            <person name="Barry K.W."/>
            <person name="Grigoriev I.V."/>
            <person name="Nagy L."/>
            <person name="Hibbett D."/>
            <person name="Henrissat B."/>
            <person name="Matheny P.B."/>
            <person name="Labbe J."/>
            <person name="Martin F."/>
        </authorList>
    </citation>
    <scope>NUCLEOTIDE SEQUENCE</scope>
    <source>
        <strain evidence="1">FP105234-sp</strain>
    </source>
</reference>
<organism evidence="1 2">
    <name type="scientific">Auriscalpium vulgare</name>
    <dbReference type="NCBI Taxonomy" id="40419"/>
    <lineage>
        <taxon>Eukaryota</taxon>
        <taxon>Fungi</taxon>
        <taxon>Dikarya</taxon>
        <taxon>Basidiomycota</taxon>
        <taxon>Agaricomycotina</taxon>
        <taxon>Agaricomycetes</taxon>
        <taxon>Russulales</taxon>
        <taxon>Auriscalpiaceae</taxon>
        <taxon>Auriscalpium</taxon>
    </lineage>
</organism>
<evidence type="ECO:0000313" key="1">
    <source>
        <dbReference type="EMBL" id="KAI0043730.1"/>
    </source>
</evidence>
<protein>
    <submittedName>
        <fullName evidence="1">Short chain dehydrogenase</fullName>
    </submittedName>
</protein>
<reference evidence="1" key="2">
    <citation type="journal article" date="2022" name="New Phytol.">
        <title>Evolutionary transition to the ectomycorrhizal habit in the genomes of a hyperdiverse lineage of mushroom-forming fungi.</title>
        <authorList>
            <person name="Looney B."/>
            <person name="Miyauchi S."/>
            <person name="Morin E."/>
            <person name="Drula E."/>
            <person name="Courty P.E."/>
            <person name="Kohler A."/>
            <person name="Kuo A."/>
            <person name="LaButti K."/>
            <person name="Pangilinan J."/>
            <person name="Lipzen A."/>
            <person name="Riley R."/>
            <person name="Andreopoulos W."/>
            <person name="He G."/>
            <person name="Johnson J."/>
            <person name="Nolan M."/>
            <person name="Tritt A."/>
            <person name="Barry K.W."/>
            <person name="Grigoriev I.V."/>
            <person name="Nagy L.G."/>
            <person name="Hibbett D."/>
            <person name="Henrissat B."/>
            <person name="Matheny P.B."/>
            <person name="Labbe J."/>
            <person name="Martin F.M."/>
        </authorList>
    </citation>
    <scope>NUCLEOTIDE SEQUENCE</scope>
    <source>
        <strain evidence="1">FP105234-sp</strain>
    </source>
</reference>
<dbReference type="EMBL" id="MU276006">
    <property type="protein sequence ID" value="KAI0043730.1"/>
    <property type="molecule type" value="Genomic_DNA"/>
</dbReference>
<comment type="caution">
    <text evidence="1">The sequence shown here is derived from an EMBL/GenBank/DDBJ whole genome shotgun (WGS) entry which is preliminary data.</text>
</comment>
<keyword evidence="2" id="KW-1185">Reference proteome</keyword>
<name>A0ACB8RI61_9AGAM</name>
<evidence type="ECO:0000313" key="2">
    <source>
        <dbReference type="Proteomes" id="UP000814033"/>
    </source>
</evidence>
<gene>
    <name evidence="1" type="ORF">FA95DRAFT_348406</name>
</gene>
<accession>A0ACB8RI61</accession>
<sequence length="288" mass="30921">MTGQLVWLITGSSSGIGHDLALAALARGDNVIATAREPSLAALEPLKAKGAAVLALDVTAPLAALHDVAKRAVEVYGHVDVLVNNAGSISTCALEEHTPEETYDHFNTNVFGALNVARAFLPFMRPRHTGTVVWLGAIVSWRNPFTCGIYAAAKASVRSLSETLNQEISPLGLRSIVVEPGYTRTPFLSEARIGAYESRIEDYRKLTETSDGLFRWSSGKQPGDPARIVEVVVDFVRGEGAAAGKEVPLVLSLGSDTVQTTREVCEATVKRLGEWEEVFSSTDFPKEG</sequence>
<proteinExistence type="predicted"/>
<dbReference type="Proteomes" id="UP000814033">
    <property type="component" value="Unassembled WGS sequence"/>
</dbReference>